<reference evidence="1" key="1">
    <citation type="journal article" date="2021" name="Nat. Commun.">
        <title>Genetic determinants of endophytism in the Arabidopsis root mycobiome.</title>
        <authorList>
            <person name="Mesny F."/>
            <person name="Miyauchi S."/>
            <person name="Thiergart T."/>
            <person name="Pickel B."/>
            <person name="Atanasova L."/>
            <person name="Karlsson M."/>
            <person name="Huettel B."/>
            <person name="Barry K.W."/>
            <person name="Haridas S."/>
            <person name="Chen C."/>
            <person name="Bauer D."/>
            <person name="Andreopoulos W."/>
            <person name="Pangilinan J."/>
            <person name="LaButti K."/>
            <person name="Riley R."/>
            <person name="Lipzen A."/>
            <person name="Clum A."/>
            <person name="Drula E."/>
            <person name="Henrissat B."/>
            <person name="Kohler A."/>
            <person name="Grigoriev I.V."/>
            <person name="Martin F.M."/>
            <person name="Hacquard S."/>
        </authorList>
    </citation>
    <scope>NUCLEOTIDE SEQUENCE</scope>
    <source>
        <strain evidence="1">FSSC 5 MPI-SDFR-AT-0091</strain>
    </source>
</reference>
<dbReference type="EMBL" id="JAGTJS010000002">
    <property type="protein sequence ID" value="KAH7274598.1"/>
    <property type="molecule type" value="Genomic_DNA"/>
</dbReference>
<evidence type="ECO:0000313" key="2">
    <source>
        <dbReference type="Proteomes" id="UP000736672"/>
    </source>
</evidence>
<organism evidence="1 2">
    <name type="scientific">Fusarium solani</name>
    <name type="common">Filamentous fungus</name>
    <dbReference type="NCBI Taxonomy" id="169388"/>
    <lineage>
        <taxon>Eukaryota</taxon>
        <taxon>Fungi</taxon>
        <taxon>Dikarya</taxon>
        <taxon>Ascomycota</taxon>
        <taxon>Pezizomycotina</taxon>
        <taxon>Sordariomycetes</taxon>
        <taxon>Hypocreomycetidae</taxon>
        <taxon>Hypocreales</taxon>
        <taxon>Nectriaceae</taxon>
        <taxon>Fusarium</taxon>
        <taxon>Fusarium solani species complex</taxon>
    </lineage>
</organism>
<keyword evidence="2" id="KW-1185">Reference proteome</keyword>
<accession>A0A9P9RDJ9</accession>
<dbReference type="Proteomes" id="UP000736672">
    <property type="component" value="Unassembled WGS sequence"/>
</dbReference>
<protein>
    <submittedName>
        <fullName evidence="1">Uncharacterized protein</fullName>
    </submittedName>
</protein>
<sequence>MGIEIRRPQTKGTLFTARGNHSDAESALKWQDAHTPSRPVSLWFLFHPYIHKPSIFPLFSFSHLRCPNPDTGDTHTHRNAHDLLHRGQCTPFSRIFGIAISRVTHGCPLVNDGFCPERQGRPPPSPVSAPLGAATPPLLLALHWLVQGEEFLAEEEKKRGFPLQGFFLVDPSCTCCNDIWPKAETCRVTLFLARDLDLTTRGPCDDGTTLFFVSHTHTTQFLVLNCYSKSAA</sequence>
<evidence type="ECO:0000313" key="1">
    <source>
        <dbReference type="EMBL" id="KAH7274598.1"/>
    </source>
</evidence>
<gene>
    <name evidence="1" type="ORF">B0J15DRAFT_135508</name>
</gene>
<dbReference type="AlphaFoldDB" id="A0A9P9RDJ9"/>
<name>A0A9P9RDJ9_FUSSL</name>
<proteinExistence type="predicted"/>
<comment type="caution">
    <text evidence="1">The sequence shown here is derived from an EMBL/GenBank/DDBJ whole genome shotgun (WGS) entry which is preliminary data.</text>
</comment>